<dbReference type="PANTHER" id="PTHR48057">
    <property type="entry name" value="LEUCINE-RICH REPEAT SERINE/THREONINE-PROTEIN KINASE 1"/>
    <property type="match status" value="1"/>
</dbReference>
<dbReference type="InterPro" id="IPR036859">
    <property type="entry name" value="CAP-Gly_dom_sf"/>
</dbReference>
<evidence type="ECO:0000313" key="3">
    <source>
        <dbReference type="Proteomes" id="UP001629113"/>
    </source>
</evidence>
<evidence type="ECO:0000259" key="1">
    <source>
        <dbReference type="PROSITE" id="PS50245"/>
    </source>
</evidence>
<dbReference type="InterPro" id="IPR032675">
    <property type="entry name" value="LRR_dom_sf"/>
</dbReference>
<dbReference type="Pfam" id="PF01302">
    <property type="entry name" value="CAP_GLY"/>
    <property type="match status" value="1"/>
</dbReference>
<name>A0ABR4PBW7_9HELO</name>
<sequence length="603" mass="67963">MAPTYRVGQRLSLRSQLCTIRYVGPILGTTNQNEEWLGVEWDDTARGKHDGSNNNKRYFECRSSSKTAASFLKLNRLLPDPPQSFVEAVHQKYATEITNLPAAAAFEQQIMISGSKVAEEVGFDKIRNQLAQLHELKIVLVDGLRIDSAEAPGKTIREICPKIVELDLSRNLFESCLPVAAICEELDDLRTLRLNGNRFEVRTEDLESIPGALDDLLELELDETLLSWEDICSVAQQSRSLKNLSASSNGFQEIGYLDLSLPRTEISDSLSKSHTEQSHQICQPISTSTLQASLTSLTLEYNSFKSLESLKGLASFHALEKLNLKGNQIYSVYVQQGSIGHAQFSFGSKLQYVDLSYNAIKSWDFVDSLKKVFPGLTALRLSKNPLYENTCREDGTAVGVDDSYMLTIARLGDLKNLNYSNITAAERTNAEMFYLSLIGKAMGEVPENDESIITSKHRRYQKLCELYGPPAVSRTSKEAINPDFLEARLIKFNFYMPQGTKLDQDQEINMEREIPKAFDVYRVKGLVGRMFSIPPFDMRLIWETGEWDPVAGFEEGKESDEADGLTDSEKGKWMKREVEIEESTRQVGFCIDGLEARIRIEMR</sequence>
<dbReference type="SMART" id="SM01052">
    <property type="entry name" value="CAP_GLY"/>
    <property type="match status" value="1"/>
</dbReference>
<gene>
    <name evidence="2" type="ORF">PVAG01_07255</name>
</gene>
<dbReference type="InterPro" id="IPR000938">
    <property type="entry name" value="CAP-Gly_domain"/>
</dbReference>
<dbReference type="SUPFAM" id="SSF74924">
    <property type="entry name" value="Cap-Gly domain"/>
    <property type="match status" value="1"/>
</dbReference>
<dbReference type="PANTHER" id="PTHR48057:SF7">
    <property type="entry name" value="LEUCINE-RICH REPEAT SERINE_THREONINE-PROTEIN KINASE 1"/>
    <property type="match status" value="1"/>
</dbReference>
<dbReference type="PROSITE" id="PS51450">
    <property type="entry name" value="LRR"/>
    <property type="match status" value="2"/>
</dbReference>
<proteinExistence type="predicted"/>
<dbReference type="PROSITE" id="PS50245">
    <property type="entry name" value="CAP_GLY_2"/>
    <property type="match status" value="1"/>
</dbReference>
<accession>A0ABR4PBW7</accession>
<dbReference type="EMBL" id="JBFCZG010000006">
    <property type="protein sequence ID" value="KAL3420810.1"/>
    <property type="molecule type" value="Genomic_DNA"/>
</dbReference>
<dbReference type="InterPro" id="IPR052595">
    <property type="entry name" value="LRRC69/RLP"/>
</dbReference>
<dbReference type="Gene3D" id="2.30.30.190">
    <property type="entry name" value="CAP Gly-rich-like domain"/>
    <property type="match status" value="1"/>
</dbReference>
<reference evidence="2 3" key="1">
    <citation type="submission" date="2024-06" db="EMBL/GenBank/DDBJ databases">
        <title>Complete genome of Phlyctema vagabunda strain 19-DSS-EL-015.</title>
        <authorList>
            <person name="Fiorenzani C."/>
        </authorList>
    </citation>
    <scope>NUCLEOTIDE SEQUENCE [LARGE SCALE GENOMIC DNA]</scope>
    <source>
        <strain evidence="2 3">19-DSS-EL-015</strain>
    </source>
</reference>
<dbReference type="Proteomes" id="UP001629113">
    <property type="component" value="Unassembled WGS sequence"/>
</dbReference>
<comment type="caution">
    <text evidence="2">The sequence shown here is derived from an EMBL/GenBank/DDBJ whole genome shotgun (WGS) entry which is preliminary data.</text>
</comment>
<feature type="domain" description="CAP-Gly" evidence="1">
    <location>
        <begin position="36"/>
        <end position="73"/>
    </location>
</feature>
<evidence type="ECO:0000313" key="2">
    <source>
        <dbReference type="EMBL" id="KAL3420810.1"/>
    </source>
</evidence>
<protein>
    <submittedName>
        <fullName evidence="2">CAP-Gly domain-containing protein</fullName>
    </submittedName>
</protein>
<dbReference type="Gene3D" id="3.80.10.10">
    <property type="entry name" value="Ribonuclease Inhibitor"/>
    <property type="match status" value="2"/>
</dbReference>
<dbReference type="InterPro" id="IPR001611">
    <property type="entry name" value="Leu-rich_rpt"/>
</dbReference>
<dbReference type="SUPFAM" id="SSF52047">
    <property type="entry name" value="RNI-like"/>
    <property type="match status" value="1"/>
</dbReference>
<organism evidence="2 3">
    <name type="scientific">Phlyctema vagabunda</name>
    <dbReference type="NCBI Taxonomy" id="108571"/>
    <lineage>
        <taxon>Eukaryota</taxon>
        <taxon>Fungi</taxon>
        <taxon>Dikarya</taxon>
        <taxon>Ascomycota</taxon>
        <taxon>Pezizomycotina</taxon>
        <taxon>Leotiomycetes</taxon>
        <taxon>Helotiales</taxon>
        <taxon>Dermateaceae</taxon>
        <taxon>Phlyctema</taxon>
    </lineage>
</organism>
<keyword evidence="3" id="KW-1185">Reference proteome</keyword>